<dbReference type="Pfam" id="PF05141">
    <property type="entry name" value="DIT1_PvcA"/>
    <property type="match status" value="1"/>
</dbReference>
<reference evidence="2" key="2">
    <citation type="journal article" date="2019" name="Mol. Plant Microbe Interact.">
        <title>Genome sequence resources for four phytopathogenic fungi from the Colletotrichum orbiculare species complex.</title>
        <authorList>
            <person name="Gan P."/>
            <person name="Tsushima A."/>
            <person name="Narusaka M."/>
            <person name="Narusaka Y."/>
            <person name="Takano Y."/>
            <person name="Kubo Y."/>
            <person name="Shirasu K."/>
        </authorList>
    </citation>
    <scope>GENOME REANNOTATION</scope>
    <source>
        <strain evidence="2">104-T / ATCC 96160 / CBS 514.97 / LARS 414 / MAFF 240422</strain>
    </source>
</reference>
<dbReference type="PANTHER" id="PTHR37285">
    <property type="entry name" value="SPORE WALL MATURATION PROTEIN DIT1"/>
    <property type="match status" value="1"/>
</dbReference>
<dbReference type="InterPro" id="IPR007817">
    <property type="entry name" value="Isocyanide_synthase_DIT1"/>
</dbReference>
<dbReference type="HOGENOM" id="CLU_038280_0_0_1"/>
<dbReference type="STRING" id="1213857.N4V105"/>
<dbReference type="OrthoDB" id="429813at2759"/>
<proteinExistence type="predicted"/>
<reference evidence="2" key="1">
    <citation type="journal article" date="2013" name="New Phytol.">
        <title>Comparative genomic and transcriptomic analyses reveal the hemibiotrophic stage shift of Colletotrichum fungi.</title>
        <authorList>
            <person name="Gan P."/>
            <person name="Ikeda K."/>
            <person name="Irieda H."/>
            <person name="Narusaka M."/>
            <person name="O'Connell R.J."/>
            <person name="Narusaka Y."/>
            <person name="Takano Y."/>
            <person name="Kubo Y."/>
            <person name="Shirasu K."/>
        </authorList>
    </citation>
    <scope>NUCLEOTIDE SEQUENCE [LARGE SCALE GENOMIC DNA]</scope>
    <source>
        <strain evidence="2">104-T / ATCC 96160 / CBS 514.97 / LARS 414 / MAFF 240422</strain>
    </source>
</reference>
<gene>
    <name evidence="1" type="primary">DIT1-3</name>
    <name evidence="1" type="ORF">Cob_v000066</name>
</gene>
<evidence type="ECO:0000313" key="1">
    <source>
        <dbReference type="EMBL" id="TDZ26083.1"/>
    </source>
</evidence>
<dbReference type="AlphaFoldDB" id="N4V105"/>
<dbReference type="Proteomes" id="UP000014480">
    <property type="component" value="Unassembled WGS sequence"/>
</dbReference>
<sequence>MPSLSQSDIEEILTIFSRFSHHEESTGSVPACEAVAAARLKAFGDADEPISLLLPAFPWKNPNAEKVLGADPDFGEELALARLNHLCEELGTFYPHGAELALVADGPVYNDLLCIPNANYFDYGIKLRQLAKDKGFSHIAFARLVDVLGLGDGDVLSEEEHLALAETCRQEMEKRFLGPDLSVQGEVRAHPDTALTYQKYVRSAREDLRWGPDVEQSIISDPDKYATETERVAERMTQRLIAYERALEARYPEAIRLSIHRSTGKNKISIPLIPQSNGFGLTPWHSTLLVTAQGEFCTKLAKDLADPAKYEVIEKDRRPYYVREKHPDFEWPEYVKIHHRYGGKIIVKNISRVPDDERDLPDNLKLKLANLALRPEGVEVKGFKV</sequence>
<comment type="caution">
    <text evidence="1">The sequence shown here is derived from an EMBL/GenBank/DDBJ whole genome shotgun (WGS) entry which is preliminary data.</text>
</comment>
<evidence type="ECO:0000313" key="2">
    <source>
        <dbReference type="Proteomes" id="UP000014480"/>
    </source>
</evidence>
<accession>N4V105</accession>
<dbReference type="PANTHER" id="PTHR37285:SF5">
    <property type="entry name" value="SPORE WALL MATURATION PROTEIN DIT1"/>
    <property type="match status" value="1"/>
</dbReference>
<organism evidence="1 2">
    <name type="scientific">Colletotrichum orbiculare (strain 104-T / ATCC 96160 / CBS 514.97 / LARS 414 / MAFF 240422)</name>
    <name type="common">Cucumber anthracnose fungus</name>
    <name type="synonym">Colletotrichum lagenarium</name>
    <dbReference type="NCBI Taxonomy" id="1213857"/>
    <lineage>
        <taxon>Eukaryota</taxon>
        <taxon>Fungi</taxon>
        <taxon>Dikarya</taxon>
        <taxon>Ascomycota</taxon>
        <taxon>Pezizomycotina</taxon>
        <taxon>Sordariomycetes</taxon>
        <taxon>Hypocreomycetidae</taxon>
        <taxon>Glomerellales</taxon>
        <taxon>Glomerellaceae</taxon>
        <taxon>Colletotrichum</taxon>
        <taxon>Colletotrichum orbiculare species complex</taxon>
    </lineage>
</organism>
<name>N4V105_COLOR</name>
<dbReference type="EMBL" id="AMCV02000001">
    <property type="protein sequence ID" value="TDZ26083.1"/>
    <property type="molecule type" value="Genomic_DNA"/>
</dbReference>
<keyword evidence="2" id="KW-1185">Reference proteome</keyword>
<dbReference type="eggNOG" id="ENOG502SITT">
    <property type="taxonomic scope" value="Eukaryota"/>
</dbReference>
<protein>
    <submittedName>
        <fullName evidence="1">Spore wall maturation protein DIT1</fullName>
    </submittedName>
</protein>